<dbReference type="InterPro" id="IPR015424">
    <property type="entry name" value="PyrdxlP-dep_Trfase"/>
</dbReference>
<dbReference type="EMBL" id="JBHUCX010000014">
    <property type="protein sequence ID" value="MFD1674059.1"/>
    <property type="molecule type" value="Genomic_DNA"/>
</dbReference>
<keyword evidence="1" id="KW-0808">Transferase</keyword>
<dbReference type="InterPro" id="IPR015422">
    <property type="entry name" value="PyrdxlP-dep_Trfase_small"/>
</dbReference>
<protein>
    <submittedName>
        <fullName evidence="1">Aminotransferase class I/II-fold pyridoxal phosphate-dependent enzyme</fullName>
    </submittedName>
</protein>
<accession>A0ABW4JDA7</accession>
<keyword evidence="1" id="KW-0032">Aminotransferase</keyword>
<evidence type="ECO:0000313" key="2">
    <source>
        <dbReference type="Proteomes" id="UP001597079"/>
    </source>
</evidence>
<keyword evidence="2" id="KW-1185">Reference proteome</keyword>
<organism evidence="1 2">
    <name type="scientific">Alicyclobacillus fodiniaquatilis</name>
    <dbReference type="NCBI Taxonomy" id="1661150"/>
    <lineage>
        <taxon>Bacteria</taxon>
        <taxon>Bacillati</taxon>
        <taxon>Bacillota</taxon>
        <taxon>Bacilli</taxon>
        <taxon>Bacillales</taxon>
        <taxon>Alicyclobacillaceae</taxon>
        <taxon>Alicyclobacillus</taxon>
    </lineage>
</organism>
<proteinExistence type="predicted"/>
<name>A0ABW4JDA7_9BACL</name>
<dbReference type="PANTHER" id="PTHR43799">
    <property type="entry name" value="AMINOTRANSFERASE, PUTATIVE-RELATED"/>
    <property type="match status" value="1"/>
</dbReference>
<dbReference type="CDD" id="cd00609">
    <property type="entry name" value="AAT_like"/>
    <property type="match status" value="1"/>
</dbReference>
<dbReference type="PANTHER" id="PTHR43799:SF1">
    <property type="entry name" value="ASPARTATE AMINOTRANSFERASE"/>
    <property type="match status" value="1"/>
</dbReference>
<evidence type="ECO:0000313" key="1">
    <source>
        <dbReference type="EMBL" id="MFD1674059.1"/>
    </source>
</evidence>
<comment type="caution">
    <text evidence="1">The sequence shown here is derived from an EMBL/GenBank/DDBJ whole genome shotgun (WGS) entry which is preliminary data.</text>
</comment>
<dbReference type="InterPro" id="IPR024551">
    <property type="entry name" value="AspAT_Ic"/>
</dbReference>
<dbReference type="Pfam" id="PF12897">
    <property type="entry name" value="Asp_aminotransf"/>
    <property type="match status" value="1"/>
</dbReference>
<dbReference type="Gene3D" id="3.40.640.10">
    <property type="entry name" value="Type I PLP-dependent aspartate aminotransferase-like (Major domain)"/>
    <property type="match status" value="1"/>
</dbReference>
<dbReference type="Proteomes" id="UP001597079">
    <property type="component" value="Unassembled WGS sequence"/>
</dbReference>
<sequence length="427" mass="47116">MTQLDGLTRERMSEQLELLMTKYRDIQSQGLQLDMSRGKPCAEQLDLSNGMMDVLTSRDNFKLQDGSDSRNYGGVDGIPEAKELFSQMLGVSPKEMIIGGNSSLNMMHDTLARAMLFGVLGSDVPWSKLPKVRFLCPSPGYDRHFAICELLGIEMIPVDMLQDGPDMDAVEHLVRNDESIKGIWCVPKYSNPEGITFSDAVVDRFANMETKAPDFRIMWDDAYTVHHLTDEPDGLKNILEACTAAGNPDRVFIYSSTSKVTFPGSGVAVMAASEANIGFIRKQLSAQTIGPDKQNQLRHVRLLRNMDGIEQHMKKHAAIIKPKFDTVLRMLESELGQLNIASWSKPNGGYFISLNTPDGCAKAVVNMAAAAGVVLTKAGATYPYGNDPRDRNIRIAPTFPPMGELEKAIEVLCLCLQIVSIKQLLQG</sequence>
<dbReference type="RefSeq" id="WP_377941759.1">
    <property type="nucleotide sequence ID" value="NZ_JBHUCX010000014.1"/>
</dbReference>
<dbReference type="InterPro" id="IPR015421">
    <property type="entry name" value="PyrdxlP-dep_Trfase_major"/>
</dbReference>
<dbReference type="SUPFAM" id="SSF53383">
    <property type="entry name" value="PLP-dependent transferases"/>
    <property type="match status" value="1"/>
</dbReference>
<dbReference type="Gene3D" id="3.90.1150.10">
    <property type="entry name" value="Aspartate Aminotransferase, domain 1"/>
    <property type="match status" value="1"/>
</dbReference>
<gene>
    <name evidence="1" type="ORF">ACFSB2_04955</name>
</gene>
<reference evidence="2" key="1">
    <citation type="journal article" date="2019" name="Int. J. Syst. Evol. Microbiol.">
        <title>The Global Catalogue of Microorganisms (GCM) 10K type strain sequencing project: providing services to taxonomists for standard genome sequencing and annotation.</title>
        <authorList>
            <consortium name="The Broad Institute Genomics Platform"/>
            <consortium name="The Broad Institute Genome Sequencing Center for Infectious Disease"/>
            <person name="Wu L."/>
            <person name="Ma J."/>
        </authorList>
    </citation>
    <scope>NUCLEOTIDE SEQUENCE [LARGE SCALE GENOMIC DNA]</scope>
    <source>
        <strain evidence="2">CGMCC 1.12286</strain>
    </source>
</reference>
<dbReference type="GO" id="GO:0008483">
    <property type="term" value="F:transaminase activity"/>
    <property type="evidence" value="ECO:0007669"/>
    <property type="project" value="UniProtKB-KW"/>
</dbReference>